<sequence>MVHTFHPYFDPAQAAAFNEIAIEKDSTFEFRYFPLHGYGAATRVILAASGAKFSNVVPTDWAAEKPHTPFGVMPLLREISADGKTTINIAESDAIERYLAEKFGMAGDNAFERTVVNSYVNNSNDLMHHIYMKFFTVKDPALKAEAKEQLLNGPIAVWIKYNEQHLAANGSNGHYIGDKITIADIKAAHMVEVIRGVKEDAITDESAPALLKVKTTIDSIPSVKAWRATDEFKTFSERNLRTFGFA</sequence>
<dbReference type="GO" id="GO:0004364">
    <property type="term" value="F:glutathione transferase activity"/>
    <property type="evidence" value="ECO:0007669"/>
    <property type="project" value="TreeGrafter"/>
</dbReference>
<dbReference type="Gene3D" id="3.40.30.10">
    <property type="entry name" value="Glutaredoxin"/>
    <property type="match status" value="1"/>
</dbReference>
<dbReference type="InterPro" id="IPR010987">
    <property type="entry name" value="Glutathione-S-Trfase_C-like"/>
</dbReference>
<dbReference type="SFLD" id="SFLDS00019">
    <property type="entry name" value="Glutathione_Transferase_(cytos"/>
    <property type="match status" value="1"/>
</dbReference>
<evidence type="ECO:0000259" key="1">
    <source>
        <dbReference type="PROSITE" id="PS50404"/>
    </source>
</evidence>
<protein>
    <recommendedName>
        <fullName evidence="5">Glutathione s-transferase</fullName>
    </recommendedName>
</protein>
<name>A0A9P6MVJ8_9FUNG</name>
<dbReference type="InterPro" id="IPR040079">
    <property type="entry name" value="Glutathione_S-Trfase"/>
</dbReference>
<feature type="domain" description="GST C-terminal" evidence="2">
    <location>
        <begin position="109"/>
        <end position="243"/>
    </location>
</feature>
<dbReference type="SUPFAM" id="SSF47616">
    <property type="entry name" value="GST C-terminal domain-like"/>
    <property type="match status" value="1"/>
</dbReference>
<dbReference type="OrthoDB" id="414243at2759"/>
<accession>A0A9P6MVJ8</accession>
<dbReference type="PANTHER" id="PTHR11571">
    <property type="entry name" value="GLUTATHIONE S-TRANSFERASE"/>
    <property type="match status" value="1"/>
</dbReference>
<dbReference type="EMBL" id="JAAAID010000741">
    <property type="protein sequence ID" value="KAG0014295.1"/>
    <property type="molecule type" value="Genomic_DNA"/>
</dbReference>
<dbReference type="InterPro" id="IPR036282">
    <property type="entry name" value="Glutathione-S-Trfase_C_sf"/>
</dbReference>
<dbReference type="Pfam" id="PF14497">
    <property type="entry name" value="GST_C_3"/>
    <property type="match status" value="1"/>
</dbReference>
<dbReference type="SUPFAM" id="SSF52833">
    <property type="entry name" value="Thioredoxin-like"/>
    <property type="match status" value="1"/>
</dbReference>
<dbReference type="GO" id="GO:0006749">
    <property type="term" value="P:glutathione metabolic process"/>
    <property type="evidence" value="ECO:0007669"/>
    <property type="project" value="TreeGrafter"/>
</dbReference>
<dbReference type="InterPro" id="IPR004045">
    <property type="entry name" value="Glutathione_S-Trfase_N"/>
</dbReference>
<evidence type="ECO:0000313" key="4">
    <source>
        <dbReference type="Proteomes" id="UP000703661"/>
    </source>
</evidence>
<feature type="domain" description="GST N-terminal" evidence="1">
    <location>
        <begin position="26"/>
        <end position="107"/>
    </location>
</feature>
<evidence type="ECO:0000259" key="2">
    <source>
        <dbReference type="PROSITE" id="PS50405"/>
    </source>
</evidence>
<proteinExistence type="predicted"/>
<evidence type="ECO:0000313" key="3">
    <source>
        <dbReference type="EMBL" id="KAG0014295.1"/>
    </source>
</evidence>
<reference evidence="3" key="1">
    <citation type="journal article" date="2020" name="Fungal Divers.">
        <title>Resolving the Mortierellaceae phylogeny through synthesis of multi-gene phylogenetics and phylogenomics.</title>
        <authorList>
            <person name="Vandepol N."/>
            <person name="Liber J."/>
            <person name="Desiro A."/>
            <person name="Na H."/>
            <person name="Kennedy M."/>
            <person name="Barry K."/>
            <person name="Grigoriev I.V."/>
            <person name="Miller A.N."/>
            <person name="O'Donnell K."/>
            <person name="Stajich J.E."/>
            <person name="Bonito G."/>
        </authorList>
    </citation>
    <scope>NUCLEOTIDE SEQUENCE</scope>
    <source>
        <strain evidence="3">NRRL 2769</strain>
    </source>
</reference>
<gene>
    <name evidence="3" type="ORF">BGZ80_010525</name>
</gene>
<keyword evidence="4" id="KW-1185">Reference proteome</keyword>
<dbReference type="InterPro" id="IPR050213">
    <property type="entry name" value="GST_superfamily"/>
</dbReference>
<dbReference type="PROSITE" id="PS50404">
    <property type="entry name" value="GST_NTER"/>
    <property type="match status" value="1"/>
</dbReference>
<dbReference type="PROSITE" id="PS50405">
    <property type="entry name" value="GST_CTER"/>
    <property type="match status" value="1"/>
</dbReference>
<dbReference type="Proteomes" id="UP000703661">
    <property type="component" value="Unassembled WGS sequence"/>
</dbReference>
<comment type="caution">
    <text evidence="3">The sequence shown here is derived from an EMBL/GenBank/DDBJ whole genome shotgun (WGS) entry which is preliminary data.</text>
</comment>
<dbReference type="InterPro" id="IPR036249">
    <property type="entry name" value="Thioredoxin-like_sf"/>
</dbReference>
<organism evidence="3 4">
    <name type="scientific">Entomortierella chlamydospora</name>
    <dbReference type="NCBI Taxonomy" id="101097"/>
    <lineage>
        <taxon>Eukaryota</taxon>
        <taxon>Fungi</taxon>
        <taxon>Fungi incertae sedis</taxon>
        <taxon>Mucoromycota</taxon>
        <taxon>Mortierellomycotina</taxon>
        <taxon>Mortierellomycetes</taxon>
        <taxon>Mortierellales</taxon>
        <taxon>Mortierellaceae</taxon>
        <taxon>Entomortierella</taxon>
    </lineage>
</organism>
<dbReference type="AlphaFoldDB" id="A0A9P6MVJ8"/>
<dbReference type="InterPro" id="IPR004046">
    <property type="entry name" value="GST_C"/>
</dbReference>
<dbReference type="Gene3D" id="1.20.1050.10">
    <property type="match status" value="1"/>
</dbReference>
<dbReference type="PANTHER" id="PTHR11571:SF150">
    <property type="entry name" value="GLUTATHIONE S-TRANSFERASE"/>
    <property type="match status" value="1"/>
</dbReference>
<evidence type="ECO:0008006" key="5">
    <source>
        <dbReference type="Google" id="ProtNLM"/>
    </source>
</evidence>